<keyword evidence="1" id="KW-0812">Transmembrane</keyword>
<keyword evidence="1" id="KW-1133">Transmembrane helix</keyword>
<feature type="transmembrane region" description="Helical" evidence="1">
    <location>
        <begin position="31"/>
        <end position="52"/>
    </location>
</feature>
<gene>
    <name evidence="2" type="ORF">BHF72_0306</name>
</gene>
<reference evidence="2 3" key="1">
    <citation type="submission" date="2016-09" db="EMBL/GenBank/DDBJ databases">
        <authorList>
            <person name="Capua I."/>
            <person name="De Benedictis P."/>
            <person name="Joannis T."/>
            <person name="Lombin L.H."/>
            <person name="Cattoli G."/>
        </authorList>
    </citation>
    <scope>NUCLEOTIDE SEQUENCE [LARGE SCALE GENOMIC DNA]</scope>
    <source>
        <strain evidence="2 3">NRS-1</strain>
    </source>
</reference>
<evidence type="ECO:0000313" key="3">
    <source>
        <dbReference type="Proteomes" id="UP000095601"/>
    </source>
</evidence>
<evidence type="ECO:0008006" key="4">
    <source>
        <dbReference type="Google" id="ProtNLM"/>
    </source>
</evidence>
<dbReference type="OrthoDB" id="5360192at2"/>
<sequence>MIFNYKYFLTTIFLFLAEVSIATFFKDIFWLRAYFGDVLVVILIYTFMLTFLEIKNKMLLNIGIFLFACVIEFAQYFHFAEWLGLKDNKIAMIVLGNSFSWIDILCYAMGSFCIFTFHKILK</sequence>
<dbReference type="Pfam" id="PF10990">
    <property type="entry name" value="DUF2809"/>
    <property type="match status" value="1"/>
</dbReference>
<feature type="transmembrane region" description="Helical" evidence="1">
    <location>
        <begin position="99"/>
        <end position="117"/>
    </location>
</feature>
<dbReference type="AlphaFoldDB" id="A0A1E5UC38"/>
<comment type="caution">
    <text evidence="2">The sequence shown here is derived from an EMBL/GenBank/DDBJ whole genome shotgun (WGS) entry which is preliminary data.</text>
</comment>
<accession>A0A1E5UC38</accession>
<dbReference type="KEGG" id="cnr:EB819_11815"/>
<evidence type="ECO:0000313" key="2">
    <source>
        <dbReference type="EMBL" id="OEL10486.1"/>
    </source>
</evidence>
<keyword evidence="3" id="KW-1185">Reference proteome</keyword>
<feature type="transmembrane region" description="Helical" evidence="1">
    <location>
        <begin position="59"/>
        <end position="79"/>
    </location>
</feature>
<keyword evidence="1" id="KW-0472">Membrane</keyword>
<dbReference type="RefSeq" id="WP_069799666.1">
    <property type="nucleotide sequence ID" value="NZ_CP034157.1"/>
</dbReference>
<dbReference type="STRING" id="237258.SAMN04489756_1047"/>
<dbReference type="Proteomes" id="UP000095601">
    <property type="component" value="Unassembled WGS sequence"/>
</dbReference>
<organism evidence="2 3">
    <name type="scientific">Cloacibacterium normanense</name>
    <dbReference type="NCBI Taxonomy" id="237258"/>
    <lineage>
        <taxon>Bacteria</taxon>
        <taxon>Pseudomonadati</taxon>
        <taxon>Bacteroidota</taxon>
        <taxon>Flavobacteriia</taxon>
        <taxon>Flavobacteriales</taxon>
        <taxon>Weeksellaceae</taxon>
    </lineage>
</organism>
<feature type="transmembrane region" description="Helical" evidence="1">
    <location>
        <begin position="7"/>
        <end position="25"/>
    </location>
</feature>
<dbReference type="EMBL" id="MKGI01000076">
    <property type="protein sequence ID" value="OEL10486.1"/>
    <property type="molecule type" value="Genomic_DNA"/>
</dbReference>
<protein>
    <recommendedName>
        <fullName evidence="4">DUF2809 domain-containing protein</fullName>
    </recommendedName>
</protein>
<name>A0A1E5UC38_9FLAO</name>
<dbReference type="InterPro" id="IPR021257">
    <property type="entry name" value="DUF2809"/>
</dbReference>
<proteinExistence type="predicted"/>
<evidence type="ECO:0000256" key="1">
    <source>
        <dbReference type="SAM" id="Phobius"/>
    </source>
</evidence>